<dbReference type="EMBL" id="BMJA01000002">
    <property type="protein sequence ID" value="GGA34281.1"/>
    <property type="molecule type" value="Genomic_DNA"/>
</dbReference>
<comment type="caution">
    <text evidence="2">The sequence shown here is derived from an EMBL/GenBank/DDBJ whole genome shotgun (WGS) entry which is preliminary data.</text>
</comment>
<keyword evidence="3" id="KW-1185">Reference proteome</keyword>
<proteinExistence type="predicted"/>
<gene>
    <name evidence="2" type="ORF">GCM10010981_24090</name>
</gene>
<feature type="compositionally biased region" description="Basic and acidic residues" evidence="1">
    <location>
        <begin position="37"/>
        <end position="50"/>
    </location>
</feature>
<sequence length="79" mass="8793">MKKESEPPVMYLSPHRCMRRGHLSIYIKMDLVIAPPHEPDAATGRGREDLLEIPQNPRSEAGEPDSAPRIVWASSATSN</sequence>
<name>A0ABQ1G1K3_9GAMM</name>
<accession>A0ABQ1G1K3</accession>
<evidence type="ECO:0000313" key="2">
    <source>
        <dbReference type="EMBL" id="GGA34281.1"/>
    </source>
</evidence>
<evidence type="ECO:0000256" key="1">
    <source>
        <dbReference type="SAM" id="MobiDB-lite"/>
    </source>
</evidence>
<feature type="region of interest" description="Disordered" evidence="1">
    <location>
        <begin position="36"/>
        <end position="79"/>
    </location>
</feature>
<organism evidence="2 3">
    <name type="scientific">Dyella nitratireducens</name>
    <dbReference type="NCBI Taxonomy" id="1849580"/>
    <lineage>
        <taxon>Bacteria</taxon>
        <taxon>Pseudomonadati</taxon>
        <taxon>Pseudomonadota</taxon>
        <taxon>Gammaproteobacteria</taxon>
        <taxon>Lysobacterales</taxon>
        <taxon>Rhodanobacteraceae</taxon>
        <taxon>Dyella</taxon>
    </lineage>
</organism>
<protein>
    <submittedName>
        <fullName evidence="2">Uncharacterized protein</fullName>
    </submittedName>
</protein>
<dbReference type="Proteomes" id="UP000620046">
    <property type="component" value="Unassembled WGS sequence"/>
</dbReference>
<evidence type="ECO:0000313" key="3">
    <source>
        <dbReference type="Proteomes" id="UP000620046"/>
    </source>
</evidence>
<reference evidence="3" key="1">
    <citation type="journal article" date="2019" name="Int. J. Syst. Evol. Microbiol.">
        <title>The Global Catalogue of Microorganisms (GCM) 10K type strain sequencing project: providing services to taxonomists for standard genome sequencing and annotation.</title>
        <authorList>
            <consortium name="The Broad Institute Genomics Platform"/>
            <consortium name="The Broad Institute Genome Sequencing Center for Infectious Disease"/>
            <person name="Wu L."/>
            <person name="Ma J."/>
        </authorList>
    </citation>
    <scope>NUCLEOTIDE SEQUENCE [LARGE SCALE GENOMIC DNA]</scope>
    <source>
        <strain evidence="3">CGMCC 1.15439</strain>
    </source>
</reference>